<organism evidence="3 4">
    <name type="scientific">Paenibacillus gallinarum</name>
    <dbReference type="NCBI Taxonomy" id="2762232"/>
    <lineage>
        <taxon>Bacteria</taxon>
        <taxon>Bacillati</taxon>
        <taxon>Bacillota</taxon>
        <taxon>Bacilli</taxon>
        <taxon>Bacillales</taxon>
        <taxon>Paenibacillaceae</taxon>
        <taxon>Paenibacillus</taxon>
    </lineage>
</organism>
<sequence>MYCHQCGAKCASEQKSCKSCGSRLLTTDLQQAVIELAAGSGLSNAEVNPDPMNQKTEPRKEKISVFHWLIPLLLAGVVGLGLLLFYQYEHSINQETLNLQLKAKEEALEGNYSNAVNLLKQAEEKRPDFAALTRDLELASKAALLQEKLSNASAQLKTLKLNEGEKLLKQVQATIGKRKEPLFGYLQRELAANQDKLAVLRVKGELDKLTTVDELSDKLDKIKGLSGKEAVAVKAQIINKIVGLSYTSAEEKQRKKDFVGALNIVDNGLSYDSDNEKLTTYRNQIVEAKREFEEAEAERIQLAQQKAEEEDLNNRTAAVEVTDLKAMLDDYGDLSITGIVTNTATRPIYSVSIDLDVFSSSSGAYIGNAYADVSPFRLEPGESGEFSTSYYGVYEQAEISVTNVFWYLE</sequence>
<keyword evidence="4" id="KW-1185">Reference proteome</keyword>
<keyword evidence="2" id="KW-0472">Membrane</keyword>
<evidence type="ECO:0000313" key="4">
    <source>
        <dbReference type="Proteomes" id="UP000608071"/>
    </source>
</evidence>
<dbReference type="Proteomes" id="UP000608071">
    <property type="component" value="Unassembled WGS sequence"/>
</dbReference>
<reference evidence="3 4" key="1">
    <citation type="submission" date="2020-08" db="EMBL/GenBank/DDBJ databases">
        <title>A Genomic Blueprint of the Chicken Gut Microbiome.</title>
        <authorList>
            <person name="Gilroy R."/>
            <person name="Ravi A."/>
            <person name="Getino M."/>
            <person name="Pursley I."/>
            <person name="Horton D.L."/>
            <person name="Alikhan N.-F."/>
            <person name="Baker D."/>
            <person name="Gharbi K."/>
            <person name="Hall N."/>
            <person name="Watson M."/>
            <person name="Adriaenssens E.M."/>
            <person name="Foster-Nyarko E."/>
            <person name="Jarju S."/>
            <person name="Secka A."/>
            <person name="Antonio M."/>
            <person name="Oren A."/>
            <person name="Chaudhuri R."/>
            <person name="La Ragione R.M."/>
            <person name="Hildebrand F."/>
            <person name="Pallen M.J."/>
        </authorList>
    </citation>
    <scope>NUCLEOTIDE SEQUENCE [LARGE SCALE GENOMIC DNA]</scope>
    <source>
        <strain evidence="3 4">Sa2BVA9</strain>
    </source>
</reference>
<evidence type="ECO:0000256" key="1">
    <source>
        <dbReference type="SAM" id="Coils"/>
    </source>
</evidence>
<evidence type="ECO:0000313" key="3">
    <source>
        <dbReference type="EMBL" id="MBD7970627.1"/>
    </source>
</evidence>
<dbReference type="EMBL" id="JACSQL010000014">
    <property type="protein sequence ID" value="MBD7970627.1"/>
    <property type="molecule type" value="Genomic_DNA"/>
</dbReference>
<keyword evidence="2" id="KW-0812">Transmembrane</keyword>
<comment type="caution">
    <text evidence="3">The sequence shown here is derived from an EMBL/GenBank/DDBJ whole genome shotgun (WGS) entry which is preliminary data.</text>
</comment>
<keyword evidence="2" id="KW-1133">Transmembrane helix</keyword>
<dbReference type="NCBIfam" id="NF038353">
    <property type="entry name" value="FxLYD_dom"/>
    <property type="match status" value="1"/>
</dbReference>
<keyword evidence="1" id="KW-0175">Coiled coil</keyword>
<proteinExistence type="predicted"/>
<protein>
    <submittedName>
        <fullName evidence="3">Zinc ribbon domain-containing protein</fullName>
    </submittedName>
</protein>
<name>A0ABR8T4C1_9BACL</name>
<evidence type="ECO:0000256" key="2">
    <source>
        <dbReference type="SAM" id="Phobius"/>
    </source>
</evidence>
<feature type="coiled-coil region" evidence="1">
    <location>
        <begin position="105"/>
        <end position="162"/>
    </location>
</feature>
<dbReference type="InterPro" id="IPR047676">
    <property type="entry name" value="FxLYD_dom"/>
</dbReference>
<feature type="coiled-coil region" evidence="1">
    <location>
        <begin position="271"/>
        <end position="315"/>
    </location>
</feature>
<accession>A0ABR8T4C1</accession>
<gene>
    <name evidence="3" type="ORF">H9647_21420</name>
</gene>
<dbReference type="RefSeq" id="WP_191803904.1">
    <property type="nucleotide sequence ID" value="NZ_JACSQL010000014.1"/>
</dbReference>
<feature type="transmembrane region" description="Helical" evidence="2">
    <location>
        <begin position="65"/>
        <end position="86"/>
    </location>
</feature>